<sequence length="331" mass="36497">MALDQAPATTRTGRRTARRSPGAPQQQKRHVAFLTRLRRDYPLLVMVAPAVVVLLLFTYIPLLGNVIAFMDYVPFLGFRDSEWVGLDNFSTLFSDGAFWNALWNTLQITALQLLLFFPVPIALAVFLHSVLRSSVKRFVQSVVYLPHFLSWVIIVALFQQMFGGAGVLNRFLITHGVTPLDIMSNPDTFKLLLTFQGVWKDAGWGTIIFLAAIAAIDIHQYEAATIDGAGATRRFWHVTLPGMRPIIVLMLILRLGDSLTVGFEQVLLQRDAVGPGAAEVLDTYVYFNGVVDGSWGTATAAGLLKGIVSLVLVLVANSLAHKLGEEGVYQR</sequence>
<dbReference type="PANTHER" id="PTHR43227">
    <property type="entry name" value="BLL4140 PROTEIN"/>
    <property type="match status" value="1"/>
</dbReference>
<dbReference type="EMBL" id="CP138359">
    <property type="protein sequence ID" value="WPF82244.1"/>
    <property type="molecule type" value="Genomic_DNA"/>
</dbReference>
<evidence type="ECO:0000256" key="2">
    <source>
        <dbReference type="ARBA" id="ARBA00022448"/>
    </source>
</evidence>
<dbReference type="InterPro" id="IPR000515">
    <property type="entry name" value="MetI-like"/>
</dbReference>
<organism evidence="10 11">
    <name type="scientific">Sanguibacter biliveldensis</name>
    <dbReference type="NCBI Taxonomy" id="3030830"/>
    <lineage>
        <taxon>Bacteria</taxon>
        <taxon>Bacillati</taxon>
        <taxon>Actinomycetota</taxon>
        <taxon>Actinomycetes</taxon>
        <taxon>Micrococcales</taxon>
        <taxon>Sanguibacteraceae</taxon>
        <taxon>Sanguibacter</taxon>
    </lineage>
</organism>
<proteinExistence type="inferred from homology"/>
<evidence type="ECO:0000313" key="10">
    <source>
        <dbReference type="EMBL" id="WPF82244.1"/>
    </source>
</evidence>
<evidence type="ECO:0000256" key="4">
    <source>
        <dbReference type="ARBA" id="ARBA00022692"/>
    </source>
</evidence>
<name>A0AAF0Z7P3_9MICO</name>
<keyword evidence="6 7" id="KW-0472">Membrane</keyword>
<dbReference type="AlphaFoldDB" id="A0AAF0Z7P3"/>
<dbReference type="GO" id="GO:0055085">
    <property type="term" value="P:transmembrane transport"/>
    <property type="evidence" value="ECO:0007669"/>
    <property type="project" value="InterPro"/>
</dbReference>
<keyword evidence="5 7" id="KW-1133">Transmembrane helix</keyword>
<gene>
    <name evidence="10" type="ORF">SANBI_003588</name>
</gene>
<evidence type="ECO:0000256" key="6">
    <source>
        <dbReference type="ARBA" id="ARBA00023136"/>
    </source>
</evidence>
<evidence type="ECO:0000313" key="11">
    <source>
        <dbReference type="Proteomes" id="UP001304340"/>
    </source>
</evidence>
<evidence type="ECO:0000256" key="1">
    <source>
        <dbReference type="ARBA" id="ARBA00004651"/>
    </source>
</evidence>
<evidence type="ECO:0000256" key="5">
    <source>
        <dbReference type="ARBA" id="ARBA00022989"/>
    </source>
</evidence>
<comment type="similarity">
    <text evidence="7">Belongs to the binding-protein-dependent transport system permease family.</text>
</comment>
<reference evidence="11" key="1">
    <citation type="submission" date="2023-11" db="EMBL/GenBank/DDBJ databases">
        <authorList>
            <person name="Helweg L.P."/>
            <person name="Kiel A."/>
            <person name="Hitz F."/>
            <person name="Ruckert-Reed C."/>
            <person name="Busche T."/>
            <person name="Kaltschmidt B."/>
            <person name="Kaltschmidt C."/>
        </authorList>
    </citation>
    <scope>NUCLEOTIDE SEQUENCE [LARGE SCALE GENOMIC DNA]</scope>
    <source>
        <strain evidence="11">4.1</strain>
    </source>
</reference>
<evidence type="ECO:0000256" key="7">
    <source>
        <dbReference type="RuleBase" id="RU363032"/>
    </source>
</evidence>
<keyword evidence="3" id="KW-1003">Cell membrane</keyword>
<protein>
    <submittedName>
        <fullName evidence="10">ABC transporter permease subunit</fullName>
    </submittedName>
</protein>
<dbReference type="Pfam" id="PF00528">
    <property type="entry name" value="BPD_transp_1"/>
    <property type="match status" value="1"/>
</dbReference>
<dbReference type="Proteomes" id="UP001304340">
    <property type="component" value="Chromosome"/>
</dbReference>
<evidence type="ECO:0000259" key="9">
    <source>
        <dbReference type="PROSITE" id="PS50928"/>
    </source>
</evidence>
<keyword evidence="11" id="KW-1185">Reference proteome</keyword>
<dbReference type="CDD" id="cd06261">
    <property type="entry name" value="TM_PBP2"/>
    <property type="match status" value="1"/>
</dbReference>
<dbReference type="GO" id="GO:0005886">
    <property type="term" value="C:plasma membrane"/>
    <property type="evidence" value="ECO:0007669"/>
    <property type="project" value="UniProtKB-SubCell"/>
</dbReference>
<feature type="region of interest" description="Disordered" evidence="8">
    <location>
        <begin position="1"/>
        <end position="27"/>
    </location>
</feature>
<feature type="transmembrane region" description="Helical" evidence="7">
    <location>
        <begin position="43"/>
        <end position="70"/>
    </location>
</feature>
<evidence type="ECO:0000256" key="3">
    <source>
        <dbReference type="ARBA" id="ARBA00022475"/>
    </source>
</evidence>
<dbReference type="PROSITE" id="PS50928">
    <property type="entry name" value="ABC_TM1"/>
    <property type="match status" value="1"/>
</dbReference>
<feature type="transmembrane region" description="Helical" evidence="7">
    <location>
        <begin position="295"/>
        <end position="316"/>
    </location>
</feature>
<keyword evidence="4 7" id="KW-0812">Transmembrane</keyword>
<dbReference type="InterPro" id="IPR050809">
    <property type="entry name" value="UgpAE/MalFG_permease"/>
</dbReference>
<accession>A0AAF0Z7P3</accession>
<feature type="transmembrane region" description="Helical" evidence="7">
    <location>
        <begin position="143"/>
        <end position="162"/>
    </location>
</feature>
<feature type="domain" description="ABC transmembrane type-1" evidence="9">
    <location>
        <begin position="102"/>
        <end position="316"/>
    </location>
</feature>
<dbReference type="KEGG" id="sbil:SANBI_003588"/>
<dbReference type="PANTHER" id="PTHR43227:SF11">
    <property type="entry name" value="BLL4140 PROTEIN"/>
    <property type="match status" value="1"/>
</dbReference>
<dbReference type="Gene3D" id="1.10.3720.10">
    <property type="entry name" value="MetI-like"/>
    <property type="match status" value="1"/>
</dbReference>
<feature type="compositionally biased region" description="Low complexity" evidence="8">
    <location>
        <begin position="1"/>
        <end position="11"/>
    </location>
</feature>
<dbReference type="SUPFAM" id="SSF161098">
    <property type="entry name" value="MetI-like"/>
    <property type="match status" value="1"/>
</dbReference>
<feature type="transmembrane region" description="Helical" evidence="7">
    <location>
        <begin position="108"/>
        <end position="131"/>
    </location>
</feature>
<dbReference type="RefSeq" id="WP_319157484.1">
    <property type="nucleotide sequence ID" value="NZ_CP138359.1"/>
</dbReference>
<comment type="subcellular location">
    <subcellularLocation>
        <location evidence="1 7">Cell membrane</location>
        <topology evidence="1 7">Multi-pass membrane protein</topology>
    </subcellularLocation>
</comment>
<feature type="transmembrane region" description="Helical" evidence="7">
    <location>
        <begin position="202"/>
        <end position="223"/>
    </location>
</feature>
<feature type="transmembrane region" description="Helical" evidence="7">
    <location>
        <begin position="235"/>
        <end position="253"/>
    </location>
</feature>
<keyword evidence="2 7" id="KW-0813">Transport</keyword>
<dbReference type="InterPro" id="IPR035906">
    <property type="entry name" value="MetI-like_sf"/>
</dbReference>
<evidence type="ECO:0000256" key="8">
    <source>
        <dbReference type="SAM" id="MobiDB-lite"/>
    </source>
</evidence>